<dbReference type="EMBL" id="FJUY01000007">
    <property type="protein sequence ID" value="CZT19616.1"/>
    <property type="molecule type" value="Genomic_DNA"/>
</dbReference>
<feature type="compositionally biased region" description="Basic and acidic residues" evidence="1">
    <location>
        <begin position="324"/>
        <end position="343"/>
    </location>
</feature>
<accession>A0A2D3V7Q3</accession>
<evidence type="ECO:0000256" key="1">
    <source>
        <dbReference type="SAM" id="MobiDB-lite"/>
    </source>
</evidence>
<organism evidence="2 3">
    <name type="scientific">Ramularia collo-cygni</name>
    <dbReference type="NCBI Taxonomy" id="112498"/>
    <lineage>
        <taxon>Eukaryota</taxon>
        <taxon>Fungi</taxon>
        <taxon>Dikarya</taxon>
        <taxon>Ascomycota</taxon>
        <taxon>Pezizomycotina</taxon>
        <taxon>Dothideomycetes</taxon>
        <taxon>Dothideomycetidae</taxon>
        <taxon>Mycosphaerellales</taxon>
        <taxon>Mycosphaerellaceae</taxon>
        <taxon>Ramularia</taxon>
    </lineage>
</organism>
<protein>
    <submittedName>
        <fullName evidence="2">Uncharacterized protein</fullName>
    </submittedName>
</protein>
<feature type="compositionally biased region" description="Low complexity" evidence="1">
    <location>
        <begin position="346"/>
        <end position="360"/>
    </location>
</feature>
<dbReference type="GeneID" id="35600629"/>
<dbReference type="PROSITE" id="PS50330">
    <property type="entry name" value="UIM"/>
    <property type="match status" value="1"/>
</dbReference>
<dbReference type="InterPro" id="IPR003903">
    <property type="entry name" value="UIM_dom"/>
</dbReference>
<proteinExistence type="predicted"/>
<gene>
    <name evidence="2" type="ORF">RCC_05467</name>
</gene>
<keyword evidence="3" id="KW-1185">Reference proteome</keyword>
<sequence>MSVEMPSGASGEESRASPAATLLHLPDTTITCVCPPGTQRLVKDLIMIVTKEKGITWLHRPCKQLPAGNDLDVATAQTDGDISMTDAAEERSMAGGPLAAFLGPNPSQAMLTKAENFTSTFICDGPCDNSDKNFKDHFMCKKCLSWQHKKCMLYGEAGDRGGPVCNHCYMDFVVHHEEIKKWQRRRLMEAVQEATMFLTDPENQHEKWRRAWCTKFIGRFFAKNKALFVRFVKARREAHQNARELGVSDPRFFPPHRRDAFIAAMERSIKEEDQMKKQKTALIALRSPDNIIVRFPRSKVHKIKPPRVRQRSPPGRVHKKRTDAKKANKKDTQGNRMPQHNDEQEMSQSPSSHSESEVSSPPSPAPAPPASDPKTQSTSNDNKKPPSLPSSSSSSEPDASNLPAPAPVPAPAPAPPASGGIRKSERLANASSPPKIMSEVPEMSPPSSPPRNRQRASKTQDKRRLSSPVAGIPKKSGLYGIRTPRKTAPSKGRKRQPIYSEDEEADGVDEPSDEDEYHDHQDEDEEEEEQFEHDSEDDLARALQLSMEDQNHQRGAQSHRGEVSTGTDQRELICSCRKRRVKNQDTFLCGGCDQRQHTACSVPYQRSPRRMCNDCFGPANERRRPMPVAQPQASEDQPSAPPAIVDQHPSEAMLKEIPQLCATILWKEYAAMPAPDEEDGDERDDEEFIAPDPGKAPKEWLAECEARFIDMLETAGAAQTKAFLEPAFAVIPRDNELIVASLRKLALWMVGRGPWRRVREKTGLLGEALGLEGKGRHWDGPGY</sequence>
<dbReference type="OrthoDB" id="3650937at2759"/>
<name>A0A2D3V7Q3_9PEZI</name>
<feature type="region of interest" description="Disordered" evidence="1">
    <location>
        <begin position="674"/>
        <end position="695"/>
    </location>
</feature>
<reference evidence="2 3" key="1">
    <citation type="submission" date="2016-03" db="EMBL/GenBank/DDBJ databases">
        <authorList>
            <person name="Ploux O."/>
        </authorList>
    </citation>
    <scope>NUCLEOTIDE SEQUENCE [LARGE SCALE GENOMIC DNA]</scope>
    <source>
        <strain evidence="2 3">URUG2</strain>
    </source>
</reference>
<feature type="compositionally biased region" description="Low complexity" evidence="1">
    <location>
        <begin position="389"/>
        <end position="403"/>
    </location>
</feature>
<dbReference type="RefSeq" id="XP_023626506.1">
    <property type="nucleotide sequence ID" value="XM_023770738.1"/>
</dbReference>
<evidence type="ECO:0000313" key="3">
    <source>
        <dbReference type="Proteomes" id="UP000225277"/>
    </source>
</evidence>
<feature type="compositionally biased region" description="Basic residues" evidence="1">
    <location>
        <begin position="296"/>
        <end position="323"/>
    </location>
</feature>
<feature type="compositionally biased region" description="Acidic residues" evidence="1">
    <location>
        <begin position="675"/>
        <end position="689"/>
    </location>
</feature>
<dbReference type="Proteomes" id="UP000225277">
    <property type="component" value="Unassembled WGS sequence"/>
</dbReference>
<feature type="compositionally biased region" description="Acidic residues" evidence="1">
    <location>
        <begin position="500"/>
        <end position="537"/>
    </location>
</feature>
<feature type="compositionally biased region" description="Pro residues" evidence="1">
    <location>
        <begin position="404"/>
        <end position="416"/>
    </location>
</feature>
<dbReference type="AlphaFoldDB" id="A0A2D3V7Q3"/>
<feature type="compositionally biased region" description="Pro residues" evidence="1">
    <location>
        <begin position="361"/>
        <end position="371"/>
    </location>
</feature>
<evidence type="ECO:0000313" key="2">
    <source>
        <dbReference type="EMBL" id="CZT19616.1"/>
    </source>
</evidence>
<feature type="region of interest" description="Disordered" evidence="1">
    <location>
        <begin position="296"/>
        <end position="569"/>
    </location>
</feature>
<dbReference type="STRING" id="112498.A0A2D3V7Q3"/>